<sequence>MSRGLSGAQNPTRELSAALTTDASISNGLANMAQGRSWADPLLGYNCYDYAFEKLVCVKPLCYLSCLTFFQKHTKSYRCEGTFLHRSCVCYACY</sequence>
<keyword evidence="2" id="KW-1185">Reference proteome</keyword>
<accession>A0A0E0M6N0</accession>
<evidence type="ECO:0000313" key="1">
    <source>
        <dbReference type="EnsemblPlants" id="OPUNC10G05610.1"/>
    </source>
</evidence>
<name>A0A0E0M6N0_ORYPU</name>
<dbReference type="HOGENOM" id="CLU_2389936_0_0_1"/>
<protein>
    <submittedName>
        <fullName evidence="1">Uncharacterized protein</fullName>
    </submittedName>
</protein>
<reference evidence="1" key="1">
    <citation type="submission" date="2015-04" db="UniProtKB">
        <authorList>
            <consortium name="EnsemblPlants"/>
        </authorList>
    </citation>
    <scope>IDENTIFICATION</scope>
</reference>
<dbReference type="Gramene" id="OPUNC10G05610.1">
    <property type="protein sequence ID" value="OPUNC10G05610.1"/>
    <property type="gene ID" value="OPUNC10G05610"/>
</dbReference>
<dbReference type="AlphaFoldDB" id="A0A0E0M6N0"/>
<dbReference type="EnsemblPlants" id="OPUNC10G05610.1">
    <property type="protein sequence ID" value="OPUNC10G05610.1"/>
    <property type="gene ID" value="OPUNC10G05610"/>
</dbReference>
<reference evidence="1" key="2">
    <citation type="submission" date="2018-05" db="EMBL/GenBank/DDBJ databases">
        <title>OpunRS2 (Oryza punctata Reference Sequence Version 2).</title>
        <authorList>
            <person name="Zhang J."/>
            <person name="Kudrna D."/>
            <person name="Lee S."/>
            <person name="Talag J."/>
            <person name="Welchert J."/>
            <person name="Wing R.A."/>
        </authorList>
    </citation>
    <scope>NUCLEOTIDE SEQUENCE [LARGE SCALE GENOMIC DNA]</scope>
</reference>
<organism evidence="1">
    <name type="scientific">Oryza punctata</name>
    <name type="common">Red rice</name>
    <dbReference type="NCBI Taxonomy" id="4537"/>
    <lineage>
        <taxon>Eukaryota</taxon>
        <taxon>Viridiplantae</taxon>
        <taxon>Streptophyta</taxon>
        <taxon>Embryophyta</taxon>
        <taxon>Tracheophyta</taxon>
        <taxon>Spermatophyta</taxon>
        <taxon>Magnoliopsida</taxon>
        <taxon>Liliopsida</taxon>
        <taxon>Poales</taxon>
        <taxon>Poaceae</taxon>
        <taxon>BOP clade</taxon>
        <taxon>Oryzoideae</taxon>
        <taxon>Oryzeae</taxon>
        <taxon>Oryzinae</taxon>
        <taxon>Oryza</taxon>
    </lineage>
</organism>
<evidence type="ECO:0000313" key="2">
    <source>
        <dbReference type="Proteomes" id="UP000026962"/>
    </source>
</evidence>
<proteinExistence type="predicted"/>
<dbReference type="Proteomes" id="UP000026962">
    <property type="component" value="Chromosome 10"/>
</dbReference>